<evidence type="ECO:0000313" key="1">
    <source>
        <dbReference type="EMBL" id="GES27225.1"/>
    </source>
</evidence>
<keyword evidence="2" id="KW-1185">Reference proteome</keyword>
<dbReference type="AlphaFoldDB" id="A0A5M3Y1M3"/>
<reference evidence="1 2" key="1">
    <citation type="submission" date="2019-10" db="EMBL/GenBank/DDBJ databases">
        <title>Whole genome shotgun sequence of Acrocarpospora pleiomorpha NBRC 16267.</title>
        <authorList>
            <person name="Ichikawa N."/>
            <person name="Kimura A."/>
            <person name="Kitahashi Y."/>
            <person name="Komaki H."/>
            <person name="Oguchi A."/>
        </authorList>
    </citation>
    <scope>NUCLEOTIDE SEQUENCE [LARGE SCALE GENOMIC DNA]</scope>
    <source>
        <strain evidence="1 2">NBRC 16267</strain>
    </source>
</reference>
<gene>
    <name evidence="1" type="ORF">Aple_101250</name>
</gene>
<proteinExistence type="predicted"/>
<evidence type="ECO:0000313" key="2">
    <source>
        <dbReference type="Proteomes" id="UP000377595"/>
    </source>
</evidence>
<accession>A0A5M3Y1M3</accession>
<name>A0A5M3Y1M3_9ACTN</name>
<organism evidence="1 2">
    <name type="scientific">Acrocarpospora pleiomorpha</name>
    <dbReference type="NCBI Taxonomy" id="90975"/>
    <lineage>
        <taxon>Bacteria</taxon>
        <taxon>Bacillati</taxon>
        <taxon>Actinomycetota</taxon>
        <taxon>Actinomycetes</taxon>
        <taxon>Streptosporangiales</taxon>
        <taxon>Streptosporangiaceae</taxon>
        <taxon>Acrocarpospora</taxon>
    </lineage>
</organism>
<protein>
    <submittedName>
        <fullName evidence="1">Uncharacterized protein</fullName>
    </submittedName>
</protein>
<comment type="caution">
    <text evidence="1">The sequence shown here is derived from an EMBL/GenBank/DDBJ whole genome shotgun (WGS) entry which is preliminary data.</text>
</comment>
<dbReference type="EMBL" id="BLAF01000115">
    <property type="protein sequence ID" value="GES27225.1"/>
    <property type="molecule type" value="Genomic_DNA"/>
</dbReference>
<dbReference type="Proteomes" id="UP000377595">
    <property type="component" value="Unassembled WGS sequence"/>
</dbReference>
<dbReference type="RefSeq" id="WP_155351888.1">
    <property type="nucleotide sequence ID" value="NZ_BAAAHM010000068.1"/>
</dbReference>
<sequence length="88" mass="8965">MVRARGKVVATALAVVVSVFVSTIGVPDGLVTAASAAELPEPMKENPVAGTPVPITPEVKGAEVLQMVPSPVNPVWPKPDVTEVAVPS</sequence>